<name>A0A1I2DV41_9BACL</name>
<dbReference type="PIRSF" id="PIRSF019083">
    <property type="entry name" value="UCP019083_VanZ"/>
    <property type="match status" value="1"/>
</dbReference>
<dbReference type="OrthoDB" id="291892at2"/>
<feature type="transmembrane region" description="Helical" evidence="1">
    <location>
        <begin position="108"/>
        <end position="125"/>
    </location>
</feature>
<dbReference type="Proteomes" id="UP000198855">
    <property type="component" value="Unassembled WGS sequence"/>
</dbReference>
<sequence>MPKKDKKFSIIWFFVVFCWIFFIFSLSSESYNQQSIKPTLNKWVSKEELAEKLPDTSVTYHGSTVVAKEDPYGFVEFFFRKGAHLFMYAVLAAALYMLIRNLMARRQMVLPVIMALILTGGAAAMDERNQLSKVGRTGNPMDVLVDLTGACIGLIVCILINYWFERRRRRRTEYRFVRKF</sequence>
<dbReference type="AlphaFoldDB" id="A0A1I2DV41"/>
<evidence type="ECO:0000313" key="3">
    <source>
        <dbReference type="EMBL" id="SFE83810.1"/>
    </source>
</evidence>
<evidence type="ECO:0000256" key="1">
    <source>
        <dbReference type="SAM" id="Phobius"/>
    </source>
</evidence>
<keyword evidence="1" id="KW-1133">Transmembrane helix</keyword>
<dbReference type="RefSeq" id="WP_091188437.1">
    <property type="nucleotide sequence ID" value="NZ_FOMT01000004.1"/>
</dbReference>
<dbReference type="STRING" id="1045775.SAMN05216378_4270"/>
<dbReference type="InterPro" id="IPR006976">
    <property type="entry name" value="VanZ-like"/>
</dbReference>
<accession>A0A1I2DV41</accession>
<dbReference type="InterPro" id="IPR016747">
    <property type="entry name" value="Phosphotransbutyrylase"/>
</dbReference>
<evidence type="ECO:0000259" key="2">
    <source>
        <dbReference type="Pfam" id="PF04892"/>
    </source>
</evidence>
<proteinExistence type="predicted"/>
<organism evidence="3 4">
    <name type="scientific">Paenibacillus catalpae</name>
    <dbReference type="NCBI Taxonomy" id="1045775"/>
    <lineage>
        <taxon>Bacteria</taxon>
        <taxon>Bacillati</taxon>
        <taxon>Bacillota</taxon>
        <taxon>Bacilli</taxon>
        <taxon>Bacillales</taxon>
        <taxon>Paenibacillaceae</taxon>
        <taxon>Paenibacillus</taxon>
    </lineage>
</organism>
<feature type="transmembrane region" description="Helical" evidence="1">
    <location>
        <begin position="145"/>
        <end position="164"/>
    </location>
</feature>
<evidence type="ECO:0000313" key="4">
    <source>
        <dbReference type="Proteomes" id="UP000198855"/>
    </source>
</evidence>
<reference evidence="4" key="1">
    <citation type="submission" date="2016-10" db="EMBL/GenBank/DDBJ databases">
        <authorList>
            <person name="Varghese N."/>
            <person name="Submissions S."/>
        </authorList>
    </citation>
    <scope>NUCLEOTIDE SEQUENCE [LARGE SCALE GENOMIC DNA]</scope>
    <source>
        <strain evidence="4">CGMCC 1.10784</strain>
    </source>
</reference>
<keyword evidence="1" id="KW-0472">Membrane</keyword>
<feature type="domain" description="VanZ-like" evidence="2">
    <location>
        <begin position="13"/>
        <end position="160"/>
    </location>
</feature>
<protein>
    <submittedName>
        <fullName evidence="3">VanZ like family protein</fullName>
    </submittedName>
</protein>
<gene>
    <name evidence="3" type="ORF">SAMN05216378_4270</name>
</gene>
<dbReference type="EMBL" id="FOMT01000004">
    <property type="protein sequence ID" value="SFE83810.1"/>
    <property type="molecule type" value="Genomic_DNA"/>
</dbReference>
<dbReference type="Pfam" id="PF04892">
    <property type="entry name" value="VanZ"/>
    <property type="match status" value="1"/>
</dbReference>
<feature type="transmembrane region" description="Helical" evidence="1">
    <location>
        <begin position="82"/>
        <end position="99"/>
    </location>
</feature>
<dbReference type="NCBIfam" id="NF037970">
    <property type="entry name" value="vanZ_1"/>
    <property type="match status" value="1"/>
</dbReference>
<keyword evidence="4" id="KW-1185">Reference proteome</keyword>
<feature type="transmembrane region" description="Helical" evidence="1">
    <location>
        <begin position="9"/>
        <end position="27"/>
    </location>
</feature>
<keyword evidence="1" id="KW-0812">Transmembrane</keyword>